<dbReference type="AlphaFoldDB" id="A0A9X0QHD7"/>
<comment type="caution">
    <text evidence="1">The sequence shown here is derived from an EMBL/GenBank/DDBJ whole genome shotgun (WGS) entry which is preliminary data.</text>
</comment>
<accession>A0A9X0QHD7</accession>
<name>A0A9X0QHD7_9BACT</name>
<proteinExistence type="predicted"/>
<evidence type="ECO:0000313" key="1">
    <source>
        <dbReference type="EMBL" id="MBB5330401.1"/>
    </source>
</evidence>
<dbReference type="EMBL" id="JACHEB010000010">
    <property type="protein sequence ID" value="MBB5330401.1"/>
    <property type="molecule type" value="Genomic_DNA"/>
</dbReference>
<protein>
    <submittedName>
        <fullName evidence="1">Uncharacterized protein</fullName>
    </submittedName>
</protein>
<organism evidence="1 2">
    <name type="scientific">Tunturiibacter gelidiferens</name>
    <dbReference type="NCBI Taxonomy" id="3069689"/>
    <lineage>
        <taxon>Bacteria</taxon>
        <taxon>Pseudomonadati</taxon>
        <taxon>Acidobacteriota</taxon>
        <taxon>Terriglobia</taxon>
        <taxon>Terriglobales</taxon>
        <taxon>Acidobacteriaceae</taxon>
        <taxon>Tunturiibacter</taxon>
    </lineage>
</organism>
<dbReference type="Proteomes" id="UP000535182">
    <property type="component" value="Unassembled WGS sequence"/>
</dbReference>
<keyword evidence="2" id="KW-1185">Reference proteome</keyword>
<sequence>MTYQACNVLDARTPPHCSGNGARRCRRPTIEKLMLDREGWSCLIGHFRMIVRPQHPLMFVPNRLRKAILSNDARHNNPGIA</sequence>
<reference evidence="1 2" key="1">
    <citation type="submission" date="2020-08" db="EMBL/GenBank/DDBJ databases">
        <title>Genomic Encyclopedia of Type Strains, Phase IV (KMG-V): Genome sequencing to study the core and pangenomes of soil and plant-associated prokaryotes.</title>
        <authorList>
            <person name="Whitman W."/>
        </authorList>
    </citation>
    <scope>NUCLEOTIDE SEQUENCE [LARGE SCALE GENOMIC DNA]</scope>
    <source>
        <strain evidence="1 2">X5P2</strain>
    </source>
</reference>
<gene>
    <name evidence="1" type="ORF">HDF14_004036</name>
</gene>
<evidence type="ECO:0000313" key="2">
    <source>
        <dbReference type="Proteomes" id="UP000535182"/>
    </source>
</evidence>